<dbReference type="EMBL" id="JBBPBN010000059">
    <property type="protein sequence ID" value="KAK8987889.1"/>
    <property type="molecule type" value="Genomic_DNA"/>
</dbReference>
<dbReference type="InterPro" id="IPR053237">
    <property type="entry name" value="Natterin_C"/>
</dbReference>
<evidence type="ECO:0000313" key="2">
    <source>
        <dbReference type="EMBL" id="KAK8987889.1"/>
    </source>
</evidence>
<keyword evidence="3" id="KW-1185">Reference proteome</keyword>
<dbReference type="SMART" id="SM00791">
    <property type="entry name" value="Agglutinin"/>
    <property type="match status" value="2"/>
</dbReference>
<organism evidence="2 3">
    <name type="scientific">Hibiscus sabdariffa</name>
    <name type="common">roselle</name>
    <dbReference type="NCBI Taxonomy" id="183260"/>
    <lineage>
        <taxon>Eukaryota</taxon>
        <taxon>Viridiplantae</taxon>
        <taxon>Streptophyta</taxon>
        <taxon>Embryophyta</taxon>
        <taxon>Tracheophyta</taxon>
        <taxon>Spermatophyta</taxon>
        <taxon>Magnoliopsida</taxon>
        <taxon>eudicotyledons</taxon>
        <taxon>Gunneridae</taxon>
        <taxon>Pentapetalae</taxon>
        <taxon>rosids</taxon>
        <taxon>malvids</taxon>
        <taxon>Malvales</taxon>
        <taxon>Malvaceae</taxon>
        <taxon>Malvoideae</taxon>
        <taxon>Hibiscus</taxon>
    </lineage>
</organism>
<comment type="caution">
    <text evidence="2">The sequence shown here is derived from an EMBL/GenBank/DDBJ whole genome shotgun (WGS) entry which is preliminary data.</text>
</comment>
<protein>
    <recommendedName>
        <fullName evidence="1">Agglutinin domain-containing protein</fullName>
    </recommendedName>
</protein>
<evidence type="ECO:0000259" key="1">
    <source>
        <dbReference type="SMART" id="SM00791"/>
    </source>
</evidence>
<sequence length="477" mass="54052">MAMLLPRFIVLGPNDKLNYLSYIRAGKDTDGYLRFFEDQAQNPYAKFEVELSDTDGLVHIRSCQNNKYWERTKNVSLTGSSSNQYWITATAGKKEDDQSKESCTLFKFNSVNSAANSFRIVHIKSRCYLRLWKWDNPTYTRCVLANHTVSDSQSVDVFTIIDWSSLLSLPKYVAFKGSNGKYLCLRYLDGGYSYLQFATEDIGNPDVACEIFPTNDGNIRIRQMSNKKFWRRSPNWIWADSTDTSSNNKDTLFRSVKVDDETIGLINLGNNNFCRRLSADGKGDCLNASIESAANLARLTVEEAVLSREIYGVVYSIENSRVYDETPLVVAMTSASNYTQEPSALEVKLSYTDTSTRSWKTMLSLTLGMKATMAVKFPFVAKGEIELSSEFQSGVEWEQTTTFEIIKEDTQKVVVPPMTKMTVSLIATQGWCDVPFTFLQRDTLYNGTSVVNEIQGGTYTGSNYTMTYFETKEEKLE</sequence>
<name>A0ABR2PHV3_9ROSI</name>
<dbReference type="SUPFAM" id="SSF56973">
    <property type="entry name" value="Aerolisin/ETX pore-forming domain"/>
    <property type="match status" value="1"/>
</dbReference>
<dbReference type="Proteomes" id="UP001396334">
    <property type="component" value="Unassembled WGS sequence"/>
</dbReference>
<dbReference type="InterPro" id="IPR004991">
    <property type="entry name" value="Aerolysin-like"/>
</dbReference>
<gene>
    <name evidence="2" type="ORF">V6N11_065495</name>
</gene>
<dbReference type="Pfam" id="PF07468">
    <property type="entry name" value="Agglutinin"/>
    <property type="match status" value="2"/>
</dbReference>
<dbReference type="CDD" id="cd00257">
    <property type="entry name" value="beta-trefoil_FSCN-like"/>
    <property type="match status" value="1"/>
</dbReference>
<dbReference type="PANTHER" id="PTHR39244">
    <property type="entry name" value="NATTERIN-4"/>
    <property type="match status" value="1"/>
</dbReference>
<accession>A0ABR2PHV3</accession>
<dbReference type="PANTHER" id="PTHR39244:SF5">
    <property type="entry name" value="NATTERIN-3-LIKE"/>
    <property type="match status" value="1"/>
</dbReference>
<feature type="domain" description="Agglutinin" evidence="1">
    <location>
        <begin position="3"/>
        <end position="162"/>
    </location>
</feature>
<proteinExistence type="predicted"/>
<feature type="domain" description="Agglutinin" evidence="1">
    <location>
        <begin position="167"/>
        <end position="303"/>
    </location>
</feature>
<dbReference type="InterPro" id="IPR008998">
    <property type="entry name" value="Agglutinin"/>
</dbReference>
<dbReference type="Pfam" id="PF03318">
    <property type="entry name" value="ETX_MTX2"/>
    <property type="match status" value="1"/>
</dbReference>
<dbReference type="Gene3D" id="2.170.15.10">
    <property type="entry name" value="Proaerolysin, chain A, domain 3"/>
    <property type="match status" value="1"/>
</dbReference>
<dbReference type="SUPFAM" id="SSF50382">
    <property type="entry name" value="Agglutinin"/>
    <property type="match status" value="2"/>
</dbReference>
<dbReference type="Gene3D" id="2.80.10.50">
    <property type="match status" value="2"/>
</dbReference>
<evidence type="ECO:0000313" key="3">
    <source>
        <dbReference type="Proteomes" id="UP001396334"/>
    </source>
</evidence>
<dbReference type="InterPro" id="IPR036242">
    <property type="entry name" value="Agglutinin_dom_sf"/>
</dbReference>
<reference evidence="2 3" key="1">
    <citation type="journal article" date="2024" name="G3 (Bethesda)">
        <title>Genome assembly of Hibiscus sabdariffa L. provides insights into metabolisms of medicinal natural products.</title>
        <authorList>
            <person name="Kim T."/>
        </authorList>
    </citation>
    <scope>NUCLEOTIDE SEQUENCE [LARGE SCALE GENOMIC DNA]</scope>
    <source>
        <strain evidence="2">TK-2024</strain>
        <tissue evidence="2">Old leaves</tissue>
    </source>
</reference>
<dbReference type="CDD" id="cd20216">
    <property type="entry name" value="PFM_HFR-2-like"/>
    <property type="match status" value="1"/>
</dbReference>